<dbReference type="AlphaFoldDB" id="A0A3G2V2G6"/>
<dbReference type="RefSeq" id="WP_163000301.1">
    <property type="nucleotide sequence ID" value="NZ_CP033230.1"/>
</dbReference>
<protein>
    <submittedName>
        <fullName evidence="2">Uncharacterized protein</fullName>
    </submittedName>
</protein>
<sequence length="823" mass="92763">MTLLNVRLRPTRFAFLVPPGDMNSVQRVFEMNTCLWGGQFNPIIPFVTKRPAWWDRQPSSETAEQIINGYLDYFEPDILVVTNEEQAKGLGFDHRRVLHLDELMAEHASPQEPGQHWPHGLSIEVLYRDLFRRQFQFTRRDPQRIVRITPGSSRHAALAACIFGKLPESEGYTYLARGFDRVFSPDEVVLTPATAREIFEEHWADPIGITTTDLKVRYPSRPDPCLFVFDGTKPGDLIDYWNLRAGVMRAVPIPVQFLEQLGPFARDFIRRNYRPLPGNRNGVMIRPKVMFARSIDSDAIEPMFKQHFMIEVEGANTLQTWYPTFWRPASDFGFAPLRPVVSAREETRSVTVEDQQTVIFDGLEPSFPDLPPGEARWANVVTLLGGIFEGSFAAVYPDDYRDPKVPPFTSGSRRVLPTTEGFVALASLGASRHYWTFEHESAAIARWLGSKGVKSSVSGSGRSTQQLIQTMKGFRGVSALASEEIVKLLDGMSRKPGSKSMEHNQFRNRINKAVKESIWHRDAFGTLVDRKAVEIGLEVACQKCGNWSWYALADIAASLTCQLCLKQYAFPAAAPGDSRHTRWAYRLLGAFAQPNFAQGAYAAALAMRVFAEIVAHDHDARLTWSAGLEMTLAGGQELEADFILWYRRPKTFGSNQSTHLVFGEAKSFGQDAFTAVDVARMKDLALAFPGAALVFATMRDVSQLSKDEIRRLTELARWGRHYEAKRRQVRAPVIVLTGTELFAEHALEDTWKKKGGLHAELVSPGYVRTDNLYQLADMTQQLNLGMKPQWQELKEKRNFRRKIEDGPSADAEEPSCEPPGAAE</sequence>
<dbReference type="Proteomes" id="UP000280708">
    <property type="component" value="Chromosome"/>
</dbReference>
<evidence type="ECO:0000313" key="2">
    <source>
        <dbReference type="EMBL" id="AYO78909.1"/>
    </source>
</evidence>
<name>A0A3G2V2G6_SPHYA</name>
<accession>A0A3G2V2G6</accession>
<proteinExistence type="predicted"/>
<evidence type="ECO:0000313" key="3">
    <source>
        <dbReference type="Proteomes" id="UP000280708"/>
    </source>
</evidence>
<reference evidence="2 3" key="1">
    <citation type="submission" date="2018-10" db="EMBL/GenBank/DDBJ databases">
        <title>Characterization and genome analysis of a novel bacterium Sphingobium yanoikuyae SJTF8 capable of degrading PAHs.</title>
        <authorList>
            <person name="Yin C."/>
            <person name="Xiong W."/>
            <person name="Liang R."/>
        </authorList>
    </citation>
    <scope>NUCLEOTIDE SEQUENCE [LARGE SCALE GENOMIC DNA]</scope>
    <source>
        <strain evidence="2 3">SJTF8</strain>
    </source>
</reference>
<evidence type="ECO:0000256" key="1">
    <source>
        <dbReference type="SAM" id="MobiDB-lite"/>
    </source>
</evidence>
<gene>
    <name evidence="2" type="ORF">EBF16_19670</name>
</gene>
<dbReference type="EMBL" id="CP033230">
    <property type="protein sequence ID" value="AYO78909.1"/>
    <property type="molecule type" value="Genomic_DNA"/>
</dbReference>
<feature type="region of interest" description="Disordered" evidence="1">
    <location>
        <begin position="799"/>
        <end position="823"/>
    </location>
</feature>
<organism evidence="2 3">
    <name type="scientific">Sphingobium yanoikuyae</name>
    <name type="common">Sphingomonas yanoikuyae</name>
    <dbReference type="NCBI Taxonomy" id="13690"/>
    <lineage>
        <taxon>Bacteria</taxon>
        <taxon>Pseudomonadati</taxon>
        <taxon>Pseudomonadota</taxon>
        <taxon>Alphaproteobacteria</taxon>
        <taxon>Sphingomonadales</taxon>
        <taxon>Sphingomonadaceae</taxon>
        <taxon>Sphingobium</taxon>
    </lineage>
</organism>